<evidence type="ECO:0000313" key="2">
    <source>
        <dbReference type="Proteomes" id="UP000007148"/>
    </source>
</evidence>
<name>G4TNJ1_SERID</name>
<dbReference type="HOGENOM" id="CLU_869096_0_0_1"/>
<evidence type="ECO:0008006" key="3">
    <source>
        <dbReference type="Google" id="ProtNLM"/>
    </source>
</evidence>
<dbReference type="SUPFAM" id="SSF57667">
    <property type="entry name" value="beta-beta-alpha zinc fingers"/>
    <property type="match status" value="1"/>
</dbReference>
<dbReference type="InParanoid" id="G4TNJ1"/>
<reference evidence="1 2" key="1">
    <citation type="journal article" date="2011" name="PLoS Pathog.">
        <title>Endophytic Life Strategies Decoded by Genome and Transcriptome Analyses of the Mutualistic Root Symbiont Piriformospora indica.</title>
        <authorList>
            <person name="Zuccaro A."/>
            <person name="Lahrmann U."/>
            <person name="Guldener U."/>
            <person name="Langen G."/>
            <person name="Pfiffi S."/>
            <person name="Biedenkopf D."/>
            <person name="Wong P."/>
            <person name="Samans B."/>
            <person name="Grimm C."/>
            <person name="Basiewicz M."/>
            <person name="Murat C."/>
            <person name="Martin F."/>
            <person name="Kogel K.H."/>
        </authorList>
    </citation>
    <scope>NUCLEOTIDE SEQUENCE [LARGE SCALE GENOMIC DNA]</scope>
    <source>
        <strain evidence="1 2">DSM 11827</strain>
    </source>
</reference>
<sequence>MEHLHLPGYPYDILADSSWQSFYTSSESGLTTSTVPPTSPESFGFGNRSFEDAGSYFSSGQYDPPSTDSQSQEDFVAQFTNNLSVSSPLAPISAPSGQPTELCLAANYNGIQQNNSVFVPALEALLPPFCQSDLHTLDISQPLDADSHGPKRGACQRSISTLCSCEGLSIQDIMNLELQKYQGSSRARVNTKDCRLKVLRRFPPERREHLAKIMADPDAFSDIPPDLVTSSLRPGVNGKPVRVFKCTCCPNAKSPLPSRMQAEDHIKTHLGVRQHKCPACGVGRTRKQDLIIHKRTCESYKKLVASTPPLHQPFGGANAS</sequence>
<accession>G4TNJ1</accession>
<keyword evidence="2" id="KW-1185">Reference proteome</keyword>
<evidence type="ECO:0000313" key="1">
    <source>
        <dbReference type="EMBL" id="CCA72900.1"/>
    </source>
</evidence>
<organism evidence="1 2">
    <name type="scientific">Serendipita indica (strain DSM 11827)</name>
    <name type="common">Root endophyte fungus</name>
    <name type="synonym">Piriformospora indica</name>
    <dbReference type="NCBI Taxonomy" id="1109443"/>
    <lineage>
        <taxon>Eukaryota</taxon>
        <taxon>Fungi</taxon>
        <taxon>Dikarya</taxon>
        <taxon>Basidiomycota</taxon>
        <taxon>Agaricomycotina</taxon>
        <taxon>Agaricomycetes</taxon>
        <taxon>Sebacinales</taxon>
        <taxon>Serendipitaceae</taxon>
        <taxon>Serendipita</taxon>
    </lineage>
</organism>
<dbReference type="InterPro" id="IPR036236">
    <property type="entry name" value="Znf_C2H2_sf"/>
</dbReference>
<dbReference type="Gene3D" id="3.30.160.60">
    <property type="entry name" value="Classic Zinc Finger"/>
    <property type="match status" value="1"/>
</dbReference>
<protein>
    <recommendedName>
        <fullName evidence="3">C2H2-type domain-containing protein</fullName>
    </recommendedName>
</protein>
<comment type="caution">
    <text evidence="1">The sequence shown here is derived from an EMBL/GenBank/DDBJ whole genome shotgun (WGS) entry which is preliminary data.</text>
</comment>
<proteinExistence type="predicted"/>
<dbReference type="OrthoDB" id="8113227at2759"/>
<dbReference type="EMBL" id="CAFZ01000189">
    <property type="protein sequence ID" value="CCA72900.1"/>
    <property type="molecule type" value="Genomic_DNA"/>
</dbReference>
<dbReference type="AlphaFoldDB" id="G4TNJ1"/>
<gene>
    <name evidence="1" type="ORF">PIIN_06836</name>
</gene>
<dbReference type="Proteomes" id="UP000007148">
    <property type="component" value="Unassembled WGS sequence"/>
</dbReference>